<protein>
    <submittedName>
        <fullName evidence="1">Uncharacterized protein</fullName>
    </submittedName>
</protein>
<gene>
    <name evidence="1" type="ORF">OZSIB_0964</name>
</gene>
<proteinExistence type="predicted"/>
<evidence type="ECO:0000313" key="1">
    <source>
        <dbReference type="EMBL" id="RCK78814.1"/>
    </source>
</evidence>
<dbReference type="Proteomes" id="UP000252355">
    <property type="component" value="Unassembled WGS sequence"/>
</dbReference>
<comment type="caution">
    <text evidence="1">The sequence shown here is derived from an EMBL/GenBank/DDBJ whole genome shotgun (WGS) entry which is preliminary data.</text>
</comment>
<sequence>MAFPRPRRGLGLGEHPFLRMLPDALSSPALALVGTDRIPGDLVVREAVVRVVSEEGYCWVDEATPCIVLTQDHYETGSDLDLYLDLLHEATHLRHIREGRDVWDERYPYHRRPTEIEGYAVAVAEGRRLGLDEDEIRAHLHNPWMTAAQVEELLAAVDAYLRGRAEGS</sequence>
<accession>A0A367ZL41</accession>
<evidence type="ECO:0000313" key="2">
    <source>
        <dbReference type="Proteomes" id="UP000252355"/>
    </source>
</evidence>
<name>A0A367ZL41_9BACT</name>
<dbReference type="EMBL" id="QOQW01000018">
    <property type="protein sequence ID" value="RCK78814.1"/>
    <property type="molecule type" value="Genomic_DNA"/>
</dbReference>
<dbReference type="AlphaFoldDB" id="A0A367ZL41"/>
<reference evidence="1 2" key="1">
    <citation type="submission" date="2018-05" db="EMBL/GenBank/DDBJ databases">
        <title>A metagenomic window into the 2 km-deep terrestrial subsurface aquifer revealed taxonomically and functionally diverse microbial community comprising novel uncultured bacterial lineages.</title>
        <authorList>
            <person name="Kadnikov V.V."/>
            <person name="Mardanov A.V."/>
            <person name="Beletsky A.V."/>
            <person name="Banks D."/>
            <person name="Pimenov N.V."/>
            <person name="Frank Y.A."/>
            <person name="Karnachuk O.V."/>
            <person name="Ravin N.V."/>
        </authorList>
    </citation>
    <scope>NUCLEOTIDE SEQUENCE [LARGE SCALE GENOMIC DNA]</scope>
    <source>
        <strain evidence="1">BY5</strain>
    </source>
</reference>
<organism evidence="1 2">
    <name type="scientific">Candidatus Ozemobacter sibiricus</name>
    <dbReference type="NCBI Taxonomy" id="2268124"/>
    <lineage>
        <taxon>Bacteria</taxon>
        <taxon>Candidatus Ozemobacteria</taxon>
        <taxon>Candidatus Ozemobacterales</taxon>
        <taxon>Candidatus Ozemobacteraceae</taxon>
        <taxon>Candidatus Ozemobacter</taxon>
    </lineage>
</organism>